<sequence>MCLVAKYLKGKDIPTLGNQLPSLWKIYLEDGFRIKIGPDVRNIKLPAQVIVSLVQHSFFEVFKDQGEIVWDGDAFGVYYGIWLTSGY</sequence>
<dbReference type="EMBL" id="JAYWIO010000004">
    <property type="protein sequence ID" value="KAK7268893.1"/>
    <property type="molecule type" value="Genomic_DNA"/>
</dbReference>
<proteinExistence type="predicted"/>
<dbReference type="AlphaFoldDB" id="A0AAN9FBT6"/>
<evidence type="ECO:0000313" key="1">
    <source>
        <dbReference type="EMBL" id="KAK7268893.1"/>
    </source>
</evidence>
<protein>
    <submittedName>
        <fullName evidence="1">Uncharacterized protein</fullName>
    </submittedName>
</protein>
<comment type="caution">
    <text evidence="1">The sequence shown here is derived from an EMBL/GenBank/DDBJ whole genome shotgun (WGS) entry which is preliminary data.</text>
</comment>
<organism evidence="1 2">
    <name type="scientific">Crotalaria pallida</name>
    <name type="common">Smooth rattlebox</name>
    <name type="synonym">Crotalaria striata</name>
    <dbReference type="NCBI Taxonomy" id="3830"/>
    <lineage>
        <taxon>Eukaryota</taxon>
        <taxon>Viridiplantae</taxon>
        <taxon>Streptophyta</taxon>
        <taxon>Embryophyta</taxon>
        <taxon>Tracheophyta</taxon>
        <taxon>Spermatophyta</taxon>
        <taxon>Magnoliopsida</taxon>
        <taxon>eudicotyledons</taxon>
        <taxon>Gunneridae</taxon>
        <taxon>Pentapetalae</taxon>
        <taxon>rosids</taxon>
        <taxon>fabids</taxon>
        <taxon>Fabales</taxon>
        <taxon>Fabaceae</taxon>
        <taxon>Papilionoideae</taxon>
        <taxon>50 kb inversion clade</taxon>
        <taxon>genistoids sensu lato</taxon>
        <taxon>core genistoids</taxon>
        <taxon>Crotalarieae</taxon>
        <taxon>Crotalaria</taxon>
    </lineage>
</organism>
<dbReference type="Proteomes" id="UP001372338">
    <property type="component" value="Unassembled WGS sequence"/>
</dbReference>
<reference evidence="1 2" key="1">
    <citation type="submission" date="2024-01" db="EMBL/GenBank/DDBJ databases">
        <title>The genomes of 5 underutilized Papilionoideae crops provide insights into root nodulation and disease resistanc.</title>
        <authorList>
            <person name="Yuan L."/>
        </authorList>
    </citation>
    <scope>NUCLEOTIDE SEQUENCE [LARGE SCALE GENOMIC DNA]</scope>
    <source>
        <strain evidence="1">ZHUSHIDOU_FW_LH</strain>
        <tissue evidence="1">Leaf</tissue>
    </source>
</reference>
<keyword evidence="2" id="KW-1185">Reference proteome</keyword>
<gene>
    <name evidence="1" type="ORF">RIF29_21602</name>
</gene>
<evidence type="ECO:0000313" key="2">
    <source>
        <dbReference type="Proteomes" id="UP001372338"/>
    </source>
</evidence>
<accession>A0AAN9FBT6</accession>
<name>A0AAN9FBT6_CROPI</name>